<keyword evidence="9" id="KW-0812">Transmembrane</keyword>
<proteinExistence type="inferred from homology"/>
<feature type="binding site" description="axial binding residue" evidence="7">
    <location>
        <position position="446"/>
    </location>
    <ligand>
        <name>heme</name>
        <dbReference type="ChEBI" id="CHEBI:30413"/>
    </ligand>
    <ligandPart>
        <name>Fe</name>
        <dbReference type="ChEBI" id="CHEBI:18248"/>
    </ligandPart>
</feature>
<sequence length="513" mass="58475">MSNLASAVRNFLKDSQFNVPQYGVEDWGRKGFYLLATVFLTYGISLGLYRLTLSPLSKIPGPKLAALTYWYESYYEVWQGGQFFRALDEMHKKYGPVVRINPDEIHFNDPDFLDALYPGPGRKTGKPKFVGVRSGTPHSIVATVDHDMHRRRRNAIAPFFSGASIRRLEPIMKEYMAKILSRMEQSGKRSEVVELHRVFKACTSDLITTYAFGDSFNFIDEKEYGKSYFDAVDGFFGLTHIFGNFPWFATLVRSVPAWVFNAVFPSMREVSEKQEWWIKKVHEIRSSHDPERIKNTIFGGILNSSLPEEEKTDERLASEAQLVIFAGEGTTVYQLLANPGELQKLKDELHAAIPVGERGEIPAFSQVDGLPYFNAVIQEVIRLHPGTMNRQEYVLHPGTVTSISPLITHMNPDVFEDPYEFRPQRWIDNPKLSRAFMGFSRGTRSCVGMTLARREMAIVLASLFLKYDVYRGQKGPTLELYDTIRARDIDANLDYIIPLPAKGSLGLRVRIRN</sequence>
<evidence type="ECO:0000313" key="11">
    <source>
        <dbReference type="Proteomes" id="UP000184330"/>
    </source>
</evidence>
<evidence type="ECO:0000256" key="4">
    <source>
        <dbReference type="ARBA" id="ARBA00023002"/>
    </source>
</evidence>
<protein>
    <submittedName>
        <fullName evidence="10">Related to trichodiene oxygenase cytochrome P450</fullName>
    </submittedName>
</protein>
<keyword evidence="9" id="KW-1133">Transmembrane helix</keyword>
<evidence type="ECO:0000256" key="3">
    <source>
        <dbReference type="ARBA" id="ARBA00022723"/>
    </source>
</evidence>
<evidence type="ECO:0000313" key="10">
    <source>
        <dbReference type="EMBL" id="CZR67896.1"/>
    </source>
</evidence>
<dbReference type="AlphaFoldDB" id="A0A1L7XS64"/>
<dbReference type="InterPro" id="IPR002401">
    <property type="entry name" value="Cyt_P450_E_grp-I"/>
</dbReference>
<evidence type="ECO:0000256" key="1">
    <source>
        <dbReference type="ARBA" id="ARBA00001971"/>
    </source>
</evidence>
<evidence type="ECO:0000256" key="9">
    <source>
        <dbReference type="SAM" id="Phobius"/>
    </source>
</evidence>
<gene>
    <name evidence="10" type="ORF">PAC_17795</name>
</gene>
<evidence type="ECO:0000256" key="5">
    <source>
        <dbReference type="ARBA" id="ARBA00023004"/>
    </source>
</evidence>
<dbReference type="PRINTS" id="PR00385">
    <property type="entry name" value="P450"/>
</dbReference>
<keyword evidence="9" id="KW-0472">Membrane</keyword>
<keyword evidence="5 7" id="KW-0408">Iron</keyword>
<dbReference type="PANTHER" id="PTHR24305">
    <property type="entry name" value="CYTOCHROME P450"/>
    <property type="match status" value="1"/>
</dbReference>
<accession>A0A1L7XS64</accession>
<evidence type="ECO:0000256" key="2">
    <source>
        <dbReference type="ARBA" id="ARBA00010617"/>
    </source>
</evidence>
<dbReference type="GO" id="GO:0016705">
    <property type="term" value="F:oxidoreductase activity, acting on paired donors, with incorporation or reduction of molecular oxygen"/>
    <property type="evidence" value="ECO:0007669"/>
    <property type="project" value="InterPro"/>
</dbReference>
<keyword evidence="11" id="KW-1185">Reference proteome</keyword>
<dbReference type="PROSITE" id="PS00086">
    <property type="entry name" value="CYTOCHROME_P450"/>
    <property type="match status" value="1"/>
</dbReference>
<evidence type="ECO:0000256" key="7">
    <source>
        <dbReference type="PIRSR" id="PIRSR602401-1"/>
    </source>
</evidence>
<reference evidence="10 11" key="1">
    <citation type="submission" date="2016-03" db="EMBL/GenBank/DDBJ databases">
        <authorList>
            <person name="Ploux O."/>
        </authorList>
    </citation>
    <scope>NUCLEOTIDE SEQUENCE [LARGE SCALE GENOMIC DNA]</scope>
    <source>
        <strain evidence="10 11">UAMH 11012</strain>
    </source>
</reference>
<dbReference type="PRINTS" id="PR00463">
    <property type="entry name" value="EP450I"/>
</dbReference>
<feature type="transmembrane region" description="Helical" evidence="9">
    <location>
        <begin position="31"/>
        <end position="49"/>
    </location>
</feature>
<dbReference type="InterPro" id="IPR050121">
    <property type="entry name" value="Cytochrome_P450_monoxygenase"/>
</dbReference>
<dbReference type="Gene3D" id="1.10.630.10">
    <property type="entry name" value="Cytochrome P450"/>
    <property type="match status" value="1"/>
</dbReference>
<dbReference type="Proteomes" id="UP000184330">
    <property type="component" value="Unassembled WGS sequence"/>
</dbReference>
<evidence type="ECO:0000256" key="6">
    <source>
        <dbReference type="ARBA" id="ARBA00023033"/>
    </source>
</evidence>
<dbReference type="CDD" id="cd11062">
    <property type="entry name" value="CYP58-like"/>
    <property type="match status" value="1"/>
</dbReference>
<dbReference type="OrthoDB" id="3945418at2759"/>
<comment type="cofactor">
    <cofactor evidence="1 7">
        <name>heme</name>
        <dbReference type="ChEBI" id="CHEBI:30413"/>
    </cofactor>
</comment>
<keyword evidence="4 8" id="KW-0560">Oxidoreductase</keyword>
<dbReference type="InterPro" id="IPR036396">
    <property type="entry name" value="Cyt_P450_sf"/>
</dbReference>
<dbReference type="InterPro" id="IPR017972">
    <property type="entry name" value="Cyt_P450_CS"/>
</dbReference>
<dbReference type="PANTHER" id="PTHR24305:SF157">
    <property type="entry name" value="N-ACETYLTRYPTOPHAN 6-HYDROXYLASE IVOC-RELATED"/>
    <property type="match status" value="1"/>
</dbReference>
<evidence type="ECO:0000256" key="8">
    <source>
        <dbReference type="RuleBase" id="RU000461"/>
    </source>
</evidence>
<keyword evidence="6 8" id="KW-0503">Monooxygenase</keyword>
<dbReference type="Pfam" id="PF00067">
    <property type="entry name" value="p450"/>
    <property type="match status" value="1"/>
</dbReference>
<dbReference type="InterPro" id="IPR001128">
    <property type="entry name" value="Cyt_P450"/>
</dbReference>
<dbReference type="GO" id="GO:0004497">
    <property type="term" value="F:monooxygenase activity"/>
    <property type="evidence" value="ECO:0007669"/>
    <property type="project" value="UniProtKB-KW"/>
</dbReference>
<organism evidence="10 11">
    <name type="scientific">Phialocephala subalpina</name>
    <dbReference type="NCBI Taxonomy" id="576137"/>
    <lineage>
        <taxon>Eukaryota</taxon>
        <taxon>Fungi</taxon>
        <taxon>Dikarya</taxon>
        <taxon>Ascomycota</taxon>
        <taxon>Pezizomycotina</taxon>
        <taxon>Leotiomycetes</taxon>
        <taxon>Helotiales</taxon>
        <taxon>Mollisiaceae</taxon>
        <taxon>Phialocephala</taxon>
        <taxon>Phialocephala fortinii species complex</taxon>
    </lineage>
</organism>
<dbReference type="EMBL" id="FJOG01000048">
    <property type="protein sequence ID" value="CZR67896.1"/>
    <property type="molecule type" value="Genomic_DNA"/>
</dbReference>
<name>A0A1L7XS64_9HELO</name>
<keyword evidence="7 8" id="KW-0349">Heme</keyword>
<keyword evidence="3 7" id="KW-0479">Metal-binding</keyword>
<comment type="similarity">
    <text evidence="2 8">Belongs to the cytochrome P450 family.</text>
</comment>
<dbReference type="GO" id="GO:0005506">
    <property type="term" value="F:iron ion binding"/>
    <property type="evidence" value="ECO:0007669"/>
    <property type="project" value="InterPro"/>
</dbReference>
<dbReference type="STRING" id="576137.A0A1L7XS64"/>
<dbReference type="SUPFAM" id="SSF48264">
    <property type="entry name" value="Cytochrome P450"/>
    <property type="match status" value="1"/>
</dbReference>
<dbReference type="GO" id="GO:0020037">
    <property type="term" value="F:heme binding"/>
    <property type="evidence" value="ECO:0007669"/>
    <property type="project" value="InterPro"/>
</dbReference>